<gene>
    <name evidence="5" type="ORF">ACFODK_06590</name>
</gene>
<evidence type="ECO:0000259" key="4">
    <source>
        <dbReference type="PROSITE" id="PS51755"/>
    </source>
</evidence>
<dbReference type="SMART" id="SM00862">
    <property type="entry name" value="Trans_reg_C"/>
    <property type="match status" value="1"/>
</dbReference>
<dbReference type="InterPro" id="IPR016032">
    <property type="entry name" value="Sig_transdc_resp-reg_C-effctor"/>
</dbReference>
<dbReference type="PROSITE" id="PS51755">
    <property type="entry name" value="OMPR_PHOB"/>
    <property type="match status" value="1"/>
</dbReference>
<feature type="DNA-binding region" description="OmpR/PhoB-type" evidence="2">
    <location>
        <begin position="1"/>
        <end position="110"/>
    </location>
</feature>
<evidence type="ECO:0000313" key="6">
    <source>
        <dbReference type="Proteomes" id="UP001595378"/>
    </source>
</evidence>
<evidence type="ECO:0000256" key="2">
    <source>
        <dbReference type="PROSITE-ProRule" id="PRU01091"/>
    </source>
</evidence>
<dbReference type="InterPro" id="IPR001867">
    <property type="entry name" value="OmpR/PhoB-type_DNA-bd"/>
</dbReference>
<keyword evidence="1 2" id="KW-0238">DNA-binding</keyword>
<feature type="domain" description="OmpR/PhoB-type" evidence="4">
    <location>
        <begin position="1"/>
        <end position="110"/>
    </location>
</feature>
<keyword evidence="3" id="KW-1133">Transmembrane helix</keyword>
<evidence type="ECO:0000256" key="3">
    <source>
        <dbReference type="SAM" id="Phobius"/>
    </source>
</evidence>
<keyword evidence="3" id="KW-0472">Membrane</keyword>
<protein>
    <submittedName>
        <fullName evidence="5">Helix-turn-helix domain-containing protein</fullName>
    </submittedName>
</protein>
<dbReference type="Pfam" id="PF00486">
    <property type="entry name" value="Trans_reg_C"/>
    <property type="match status" value="1"/>
</dbReference>
<dbReference type="InterPro" id="IPR036388">
    <property type="entry name" value="WH-like_DNA-bd_sf"/>
</dbReference>
<sequence length="412" mass="44412">MGTQSGTTDDADSFRQEVERLRAAGAAGHSGRLREVFDYLAQRGPDAGSATQAEIAQHVFRQAEPDAEDATVRVYIHRLRKKLEDHYRANPAPPGAPMLEIPSGVYALQIAGTQQAQNGPEQVSAYLAAVSEGPTIRAIPRSWLVLAALALIAAFVSGLMLSRASPPAPNALWQPLIESDRPVLLVLGDYYLFGEIDPVRPEEGRLIRDFRVNSAEDLLRMQEADPARFGMAEDVGLNYLPFQTAFALEQVAPLLAASQKDVRVIAASELTSSMLSSHDVVYLGLLSGMGLLEEITFAGSTLRLGESYDEIVDRETGQVWASDEARRLASPAFYRDYAYVARLRAPGGALVMVVASERITGLRGVGAIVAAQDIGRDLSGPAAAPAFEALFQVTGQQGADLSDRLILARARQ</sequence>
<keyword evidence="6" id="KW-1185">Reference proteome</keyword>
<dbReference type="SUPFAM" id="SSF46894">
    <property type="entry name" value="C-terminal effector domain of the bipartite response regulators"/>
    <property type="match status" value="1"/>
</dbReference>
<dbReference type="EMBL" id="JBHRSU010000005">
    <property type="protein sequence ID" value="MFC3100557.1"/>
    <property type="molecule type" value="Genomic_DNA"/>
</dbReference>
<accession>A0ABV7EFU3</accession>
<dbReference type="Proteomes" id="UP001595378">
    <property type="component" value="Unassembled WGS sequence"/>
</dbReference>
<name>A0ABV7EFU3_9SPHN</name>
<keyword evidence="3" id="KW-0812">Transmembrane</keyword>
<comment type="caution">
    <text evidence="5">The sequence shown here is derived from an EMBL/GenBank/DDBJ whole genome shotgun (WGS) entry which is preliminary data.</text>
</comment>
<dbReference type="Gene3D" id="1.10.10.10">
    <property type="entry name" value="Winged helix-like DNA-binding domain superfamily/Winged helix DNA-binding domain"/>
    <property type="match status" value="1"/>
</dbReference>
<evidence type="ECO:0000256" key="1">
    <source>
        <dbReference type="ARBA" id="ARBA00023125"/>
    </source>
</evidence>
<evidence type="ECO:0000313" key="5">
    <source>
        <dbReference type="EMBL" id="MFC3100557.1"/>
    </source>
</evidence>
<feature type="transmembrane region" description="Helical" evidence="3">
    <location>
        <begin position="143"/>
        <end position="161"/>
    </location>
</feature>
<dbReference type="RefSeq" id="WP_336917804.1">
    <property type="nucleotide sequence ID" value="NZ_JBANRN010000002.1"/>
</dbReference>
<organism evidence="5 6">
    <name type="scientific">Alteraurantiacibacter lauratis</name>
    <dbReference type="NCBI Taxonomy" id="2054627"/>
    <lineage>
        <taxon>Bacteria</taxon>
        <taxon>Pseudomonadati</taxon>
        <taxon>Pseudomonadota</taxon>
        <taxon>Alphaproteobacteria</taxon>
        <taxon>Sphingomonadales</taxon>
        <taxon>Erythrobacteraceae</taxon>
        <taxon>Alteraurantiacibacter</taxon>
    </lineage>
</organism>
<reference evidence="6" key="1">
    <citation type="journal article" date="2019" name="Int. J. Syst. Evol. Microbiol.">
        <title>The Global Catalogue of Microorganisms (GCM) 10K type strain sequencing project: providing services to taxonomists for standard genome sequencing and annotation.</title>
        <authorList>
            <consortium name="The Broad Institute Genomics Platform"/>
            <consortium name="The Broad Institute Genome Sequencing Center for Infectious Disease"/>
            <person name="Wu L."/>
            <person name="Ma J."/>
        </authorList>
    </citation>
    <scope>NUCLEOTIDE SEQUENCE [LARGE SCALE GENOMIC DNA]</scope>
    <source>
        <strain evidence="6">KCTC 52606</strain>
    </source>
</reference>
<proteinExistence type="predicted"/>